<dbReference type="InterPro" id="IPR036291">
    <property type="entry name" value="NAD(P)-bd_dom_sf"/>
</dbReference>
<dbReference type="PANTHER" id="PTHR43391">
    <property type="entry name" value="RETINOL DEHYDROGENASE-RELATED"/>
    <property type="match status" value="1"/>
</dbReference>
<gene>
    <name evidence="4" type="ORF">SGRAN_0456</name>
</gene>
<sequence length="310" mass="32823">MERVEGKVAFITGGASGIGFGMAQAFGEAGMKLVIADVNAERRETAVGALSESGFACHGVDLDVRSATSWKAAADDAEARFGAVDILCNNAGVGQGRRTDGTRLLLEATDEELFRLVFDINVAGAFLGVRTMVPRIVARGAAGHIVNTGSMAGLIAPPGLATYSASKYAVTALSESLRAELAARNIGVSLLCPGGVQSSLDTTSAERRNEQLGSGFDREAGFLSNRPINPEMMEPVSVGRRVLRAIRDNDFYIFSHPEYAGLIEERYAAIRRDIGSSAQDGYVDPDWLLAASRNPAYSEDDRSAATAGLR</sequence>
<dbReference type="RefSeq" id="WP_082737044.1">
    <property type="nucleotide sequence ID" value="NZ_CP012199.1"/>
</dbReference>
<comment type="similarity">
    <text evidence="1 3">Belongs to the short-chain dehydrogenases/reductases (SDR) family.</text>
</comment>
<dbReference type="AlphaFoldDB" id="A0AA86GH72"/>
<dbReference type="PRINTS" id="PR00081">
    <property type="entry name" value="GDHRDH"/>
</dbReference>
<protein>
    <submittedName>
        <fullName evidence="4">Calpha-dehydrogenase</fullName>
        <ecNumber evidence="4">1.1.1.268</ecNumber>
    </submittedName>
</protein>
<dbReference type="InterPro" id="IPR020904">
    <property type="entry name" value="Sc_DH/Rdtase_CS"/>
</dbReference>
<proteinExistence type="inferred from homology"/>
<dbReference type="EC" id="1.1.1.268" evidence="4"/>
<name>A0AA86GH72_9SPHN</name>
<reference evidence="4 5" key="1">
    <citation type="journal article" date="2016" name="BMC Genomics">
        <title>Genomic analysis of the nitrate-respiring Sphingopyxis granuli (formerly Sphingomonas macrogoltabida) strain TFA.</title>
        <authorList>
            <person name="Garcia-Romero I."/>
            <person name="Perez-Pulido A.J."/>
            <person name="Gonzalez-Flores Y.E."/>
            <person name="Reyes-Ramirez F."/>
            <person name="Santero E."/>
            <person name="Floriano B."/>
        </authorList>
    </citation>
    <scope>NUCLEOTIDE SEQUENCE [LARGE SCALE GENOMIC DNA]</scope>
    <source>
        <strain evidence="4 5">TFA</strain>
    </source>
</reference>
<evidence type="ECO:0000313" key="4">
    <source>
        <dbReference type="EMBL" id="AMG72852.1"/>
    </source>
</evidence>
<dbReference type="KEGG" id="sgi:SGRAN_0456"/>
<organism evidence="4 5">
    <name type="scientific">Sphingopyxis granuli</name>
    <dbReference type="NCBI Taxonomy" id="267128"/>
    <lineage>
        <taxon>Bacteria</taxon>
        <taxon>Pseudomonadati</taxon>
        <taxon>Pseudomonadota</taxon>
        <taxon>Alphaproteobacteria</taxon>
        <taxon>Sphingomonadales</taxon>
        <taxon>Sphingomonadaceae</taxon>
        <taxon>Sphingopyxis</taxon>
    </lineage>
</organism>
<dbReference type="FunFam" id="3.40.50.720:FF:000084">
    <property type="entry name" value="Short-chain dehydrogenase reductase"/>
    <property type="match status" value="1"/>
</dbReference>
<dbReference type="InterPro" id="IPR002347">
    <property type="entry name" value="SDR_fam"/>
</dbReference>
<evidence type="ECO:0000256" key="1">
    <source>
        <dbReference type="ARBA" id="ARBA00006484"/>
    </source>
</evidence>
<dbReference type="PROSITE" id="PS00061">
    <property type="entry name" value="ADH_SHORT"/>
    <property type="match status" value="1"/>
</dbReference>
<evidence type="ECO:0000313" key="5">
    <source>
        <dbReference type="Proteomes" id="UP000058599"/>
    </source>
</evidence>
<keyword evidence="5" id="KW-1185">Reference proteome</keyword>
<keyword evidence="2 4" id="KW-0560">Oxidoreductase</keyword>
<dbReference type="Pfam" id="PF00106">
    <property type="entry name" value="adh_short"/>
    <property type="match status" value="1"/>
</dbReference>
<evidence type="ECO:0000256" key="3">
    <source>
        <dbReference type="RuleBase" id="RU000363"/>
    </source>
</evidence>
<dbReference type="GO" id="GO:0050574">
    <property type="term" value="F:2-(R)-hydroxypropyl-CoM dehydrogenase activity"/>
    <property type="evidence" value="ECO:0007669"/>
    <property type="project" value="UniProtKB-EC"/>
</dbReference>
<dbReference type="Gene3D" id="3.40.50.720">
    <property type="entry name" value="NAD(P)-binding Rossmann-like Domain"/>
    <property type="match status" value="1"/>
</dbReference>
<accession>A0AA86GH72</accession>
<dbReference type="PANTHER" id="PTHR43391:SF26">
    <property type="entry name" value="BLL7251 PROTEIN"/>
    <property type="match status" value="1"/>
</dbReference>
<dbReference type="Proteomes" id="UP000058599">
    <property type="component" value="Chromosome"/>
</dbReference>
<dbReference type="EMBL" id="CP012199">
    <property type="protein sequence ID" value="AMG72852.1"/>
    <property type="molecule type" value="Genomic_DNA"/>
</dbReference>
<dbReference type="CDD" id="cd05233">
    <property type="entry name" value="SDR_c"/>
    <property type="match status" value="1"/>
</dbReference>
<evidence type="ECO:0000256" key="2">
    <source>
        <dbReference type="ARBA" id="ARBA00023002"/>
    </source>
</evidence>
<dbReference type="SUPFAM" id="SSF51735">
    <property type="entry name" value="NAD(P)-binding Rossmann-fold domains"/>
    <property type="match status" value="1"/>
</dbReference>
<dbReference type="PRINTS" id="PR00080">
    <property type="entry name" value="SDRFAMILY"/>
</dbReference>